<dbReference type="Proteomes" id="UP001595803">
    <property type="component" value="Unassembled WGS sequence"/>
</dbReference>
<name>A0ABV7ZAJ4_9DEIO</name>
<gene>
    <name evidence="1" type="ORF">ACFOSB_09820</name>
</gene>
<proteinExistence type="predicted"/>
<dbReference type="RefSeq" id="WP_322472596.1">
    <property type="nucleotide sequence ID" value="NZ_JBHRZG010000010.1"/>
</dbReference>
<comment type="caution">
    <text evidence="1">The sequence shown here is derived from an EMBL/GenBank/DDBJ whole genome shotgun (WGS) entry which is preliminary data.</text>
</comment>
<reference evidence="2" key="1">
    <citation type="journal article" date="2019" name="Int. J. Syst. Evol. Microbiol.">
        <title>The Global Catalogue of Microorganisms (GCM) 10K type strain sequencing project: providing services to taxonomists for standard genome sequencing and annotation.</title>
        <authorList>
            <consortium name="The Broad Institute Genomics Platform"/>
            <consortium name="The Broad Institute Genome Sequencing Center for Infectious Disease"/>
            <person name="Wu L."/>
            <person name="Ma J."/>
        </authorList>
    </citation>
    <scope>NUCLEOTIDE SEQUENCE [LARGE SCALE GENOMIC DNA]</scope>
    <source>
        <strain evidence="2">CCTCC AB 2017081</strain>
    </source>
</reference>
<accession>A0ABV7ZAJ4</accession>
<organism evidence="1 2">
    <name type="scientific">Deinococcus rufus</name>
    <dbReference type="NCBI Taxonomy" id="2136097"/>
    <lineage>
        <taxon>Bacteria</taxon>
        <taxon>Thermotogati</taxon>
        <taxon>Deinococcota</taxon>
        <taxon>Deinococci</taxon>
        <taxon>Deinococcales</taxon>
        <taxon>Deinococcaceae</taxon>
        <taxon>Deinococcus</taxon>
    </lineage>
</organism>
<keyword evidence="2" id="KW-1185">Reference proteome</keyword>
<protein>
    <submittedName>
        <fullName evidence="1">Uncharacterized protein</fullName>
    </submittedName>
</protein>
<sequence>MAIYTPLGSLLLRAAIGSSVLQPSGSQQMAGSAFTSEAFALPGASGALLLGRLDPGQLEEQWVDECWGVMWRVRSEVDQPEHLCQEFSCTWGLDTLWTETGWESRQSVVARSWEHGLTQVALGTIEPTALQFYAEQAHFHLPPRWFHDRPEFFEFGCIKASVAGVTVRYPALRAGEVCHAQFVVAWKTRTDKDDQDAVLAVDLAPAQIFGAALGTDSDKAH</sequence>
<evidence type="ECO:0000313" key="1">
    <source>
        <dbReference type="EMBL" id="MFC3833154.1"/>
    </source>
</evidence>
<evidence type="ECO:0000313" key="2">
    <source>
        <dbReference type="Proteomes" id="UP001595803"/>
    </source>
</evidence>
<dbReference type="EMBL" id="JBHRZG010000010">
    <property type="protein sequence ID" value="MFC3833154.1"/>
    <property type="molecule type" value="Genomic_DNA"/>
</dbReference>